<dbReference type="Gene3D" id="1.10.260.40">
    <property type="entry name" value="lambda repressor-like DNA-binding domains"/>
    <property type="match status" value="1"/>
</dbReference>
<dbReference type="GO" id="GO:0000976">
    <property type="term" value="F:transcription cis-regulatory region binding"/>
    <property type="evidence" value="ECO:0007669"/>
    <property type="project" value="TreeGrafter"/>
</dbReference>
<dbReference type="PATRIC" id="fig|80854.5.peg.3352"/>
<dbReference type="RefSeq" id="WP_045111214.1">
    <property type="nucleotide sequence ID" value="NZ_CAWRBC010000003.1"/>
</dbReference>
<proteinExistence type="predicted"/>
<dbReference type="SUPFAM" id="SSF53822">
    <property type="entry name" value="Periplasmic binding protein-like I"/>
    <property type="match status" value="1"/>
</dbReference>
<dbReference type="PANTHER" id="PTHR30146:SF2">
    <property type="entry name" value="HTH-TYPE TRANSCRIPTIONAL REGULATOR GNTR"/>
    <property type="match status" value="1"/>
</dbReference>
<accession>A0A090IL67</accession>
<dbReference type="Proteomes" id="UP000183794">
    <property type="component" value="Unassembled WGS sequence"/>
</dbReference>
<evidence type="ECO:0000313" key="1">
    <source>
        <dbReference type="EMBL" id="SGZ18761.1"/>
    </source>
</evidence>
<dbReference type="CDD" id="cd01575">
    <property type="entry name" value="PBP1_GntR"/>
    <property type="match status" value="1"/>
</dbReference>
<evidence type="ECO:0000313" key="2">
    <source>
        <dbReference type="Proteomes" id="UP000183794"/>
    </source>
</evidence>
<organism evidence="1 2">
    <name type="scientific">Moritella viscosa</name>
    <dbReference type="NCBI Taxonomy" id="80854"/>
    <lineage>
        <taxon>Bacteria</taxon>
        <taxon>Pseudomonadati</taxon>
        <taxon>Pseudomonadota</taxon>
        <taxon>Gammaproteobacteria</taxon>
        <taxon>Alteromonadales</taxon>
        <taxon>Moritellaceae</taxon>
        <taxon>Moritella</taxon>
    </lineage>
</organism>
<dbReference type="PANTHER" id="PTHR30146">
    <property type="entry name" value="LACI-RELATED TRANSCRIPTIONAL REPRESSOR"/>
    <property type="match status" value="1"/>
</dbReference>
<name>A0A090IL67_9GAMM</name>
<dbReference type="Pfam" id="PF00356">
    <property type="entry name" value="LacI"/>
    <property type="match status" value="1"/>
</dbReference>
<dbReference type="InterPro" id="IPR046335">
    <property type="entry name" value="LacI/GalR-like_sensor"/>
</dbReference>
<dbReference type="InterPro" id="IPR028082">
    <property type="entry name" value="Peripla_BP_I"/>
</dbReference>
<dbReference type="HOGENOM" id="CLU_037628_6_3_6"/>
<gene>
    <name evidence="1" type="ORF">NVI5450_4691</name>
</gene>
<dbReference type="STRING" id="80854.MVIS_3167"/>
<dbReference type="Pfam" id="PF13377">
    <property type="entry name" value="Peripla_BP_3"/>
    <property type="match status" value="1"/>
</dbReference>
<dbReference type="SMART" id="SM00354">
    <property type="entry name" value="HTH_LACI"/>
    <property type="match status" value="1"/>
</dbReference>
<protein>
    <submittedName>
        <fullName evidence="1">Gluconate utilization system gnt-I transcriptional repressor</fullName>
    </submittedName>
</protein>
<dbReference type="PROSITE" id="PS50932">
    <property type="entry name" value="HTH_LACI_2"/>
    <property type="match status" value="1"/>
</dbReference>
<sequence length="337" mass="37280">MSSNSRKSGRVTLQDVANKVGVTKITVSRAIRTPEKVSESLRLTIHKAIEQMGYVPNRAASMLSAKQSKTIVLIVPSLSNGVFSDVVRGINDVMLNEGFQILLGHSGYSLLEEERLIETYLQFGIDGIIVSGTHHTERSNRLLRKSNLPVVEIMECNDNAIDMSVGLDHALAGYKITEHLIGKGYKKIGFAGARMDLRVQLRLGGWRKAIWETELSDERVVTSTYASTYQMGADMLTEILGEWPDTDCILFCNDDLAAGALFECQRRNLKVPKDIALVGFNDLDICSATNPKLTSVSIPRFDIGEQAAKLLLKKINDEPIENKHLDLGFIISERAST</sequence>
<reference evidence="1 2" key="1">
    <citation type="submission" date="2016-11" db="EMBL/GenBank/DDBJ databases">
        <authorList>
            <person name="Jaros S."/>
            <person name="Januszkiewicz K."/>
            <person name="Wedrychowicz H."/>
        </authorList>
    </citation>
    <scope>NUCLEOTIDE SEQUENCE [LARGE SCALE GENOMIC DNA]</scope>
    <source>
        <strain evidence="1">NVI 5450</strain>
    </source>
</reference>
<dbReference type="EMBL" id="FPLD01000135">
    <property type="protein sequence ID" value="SGZ18761.1"/>
    <property type="molecule type" value="Genomic_DNA"/>
</dbReference>
<dbReference type="AlphaFoldDB" id="A0A090IL67"/>
<dbReference type="SUPFAM" id="SSF47413">
    <property type="entry name" value="lambda repressor-like DNA-binding domains"/>
    <property type="match status" value="1"/>
</dbReference>
<dbReference type="InterPro" id="IPR010982">
    <property type="entry name" value="Lambda_DNA-bd_dom_sf"/>
</dbReference>
<dbReference type="GO" id="GO:0003700">
    <property type="term" value="F:DNA-binding transcription factor activity"/>
    <property type="evidence" value="ECO:0007669"/>
    <property type="project" value="TreeGrafter"/>
</dbReference>
<dbReference type="PROSITE" id="PS00356">
    <property type="entry name" value="HTH_LACI_1"/>
    <property type="match status" value="1"/>
</dbReference>
<dbReference type="Gene3D" id="3.40.50.2300">
    <property type="match status" value="2"/>
</dbReference>
<dbReference type="CDD" id="cd01392">
    <property type="entry name" value="HTH_LacI"/>
    <property type="match status" value="1"/>
</dbReference>
<dbReference type="OrthoDB" id="5681588at2"/>
<dbReference type="KEGG" id="mvs:MVIS_3167"/>
<dbReference type="InterPro" id="IPR000843">
    <property type="entry name" value="HTH_LacI"/>
</dbReference>